<feature type="region of interest" description="Disordered" evidence="1">
    <location>
        <begin position="1"/>
        <end position="47"/>
    </location>
</feature>
<feature type="compositionally biased region" description="Basic and acidic residues" evidence="1">
    <location>
        <begin position="141"/>
        <end position="155"/>
    </location>
</feature>
<dbReference type="EMBL" id="JAQQWP010000002">
    <property type="protein sequence ID" value="KAK8129457.1"/>
    <property type="molecule type" value="Genomic_DNA"/>
</dbReference>
<gene>
    <name evidence="2" type="ORF">PG999_001837</name>
</gene>
<keyword evidence="3" id="KW-1185">Reference proteome</keyword>
<evidence type="ECO:0000256" key="1">
    <source>
        <dbReference type="SAM" id="MobiDB-lite"/>
    </source>
</evidence>
<dbReference type="AlphaFoldDB" id="A0AAW0R6F4"/>
<name>A0AAW0R6F4_9PEZI</name>
<sequence>MPQGVPLIPSLQSSSPSTAPISRKRRAPTPDALREARTRKFCHPTRPPPSFWDDLPELYLERSALRELDRRNQEQIERIESRKGPVTRCAAALERLTPADEYLQDPDVLAAVKRFARVGGPDLTDLRGYYITEEASLPRRQTADMDDPLRSESSARTKSTGPYNRHFLEHLKNNSIYPPLHRFHDGTKVPKPFNIGEIQATLQERRGSVSSVTPGFTDDDFDDFCYWQETARTEVMAFSDLKSYLDKDKENDKTIDAEIFFFNLDPITNGQITAAKPDYFCYSEKSEIDGPIVKAIGNLILPSRRYSYALPNFFIEVKGPQGNAAVAKRQAQYDGALGARAMHSLRTYLQPGSDPVYDRKAYTITVTFASGILNFYTTHIDGLDYTKNHDEPRPCYVMTKVAGFQMDIDAEQFRRGITAFRNAKRWTERQRKEAIKLANSRNRAQVGGIGGLIVLTTVQASNRQDWDDSLDSDYLPSSQDSED</sequence>
<reference evidence="2 3" key="1">
    <citation type="submission" date="2023-01" db="EMBL/GenBank/DDBJ databases">
        <title>Analysis of 21 Apiospora genomes using comparative genomics revels a genus with tremendous synthesis potential of carbohydrate active enzymes and secondary metabolites.</title>
        <authorList>
            <person name="Sorensen T."/>
        </authorList>
    </citation>
    <scope>NUCLEOTIDE SEQUENCE [LARGE SCALE GENOMIC DNA]</scope>
    <source>
        <strain evidence="2 3">CBS 117206</strain>
    </source>
</reference>
<feature type="region of interest" description="Disordered" evidence="1">
    <location>
        <begin position="139"/>
        <end position="162"/>
    </location>
</feature>
<dbReference type="Proteomes" id="UP001392437">
    <property type="component" value="Unassembled WGS sequence"/>
</dbReference>
<evidence type="ECO:0000313" key="3">
    <source>
        <dbReference type="Proteomes" id="UP001392437"/>
    </source>
</evidence>
<evidence type="ECO:0000313" key="2">
    <source>
        <dbReference type="EMBL" id="KAK8129457.1"/>
    </source>
</evidence>
<proteinExistence type="predicted"/>
<organism evidence="2 3">
    <name type="scientific">Apiospora kogelbergensis</name>
    <dbReference type="NCBI Taxonomy" id="1337665"/>
    <lineage>
        <taxon>Eukaryota</taxon>
        <taxon>Fungi</taxon>
        <taxon>Dikarya</taxon>
        <taxon>Ascomycota</taxon>
        <taxon>Pezizomycotina</taxon>
        <taxon>Sordariomycetes</taxon>
        <taxon>Xylariomycetidae</taxon>
        <taxon>Amphisphaeriales</taxon>
        <taxon>Apiosporaceae</taxon>
        <taxon>Apiospora</taxon>
    </lineage>
</organism>
<feature type="compositionally biased region" description="Low complexity" evidence="1">
    <location>
        <begin position="1"/>
        <end position="21"/>
    </location>
</feature>
<protein>
    <submittedName>
        <fullName evidence="2">Uncharacterized protein</fullName>
    </submittedName>
</protein>
<accession>A0AAW0R6F4</accession>
<comment type="caution">
    <text evidence="2">The sequence shown here is derived from an EMBL/GenBank/DDBJ whole genome shotgun (WGS) entry which is preliminary data.</text>
</comment>